<accession>A0A2M7QBI0</accession>
<feature type="non-terminal residue" evidence="1">
    <location>
        <position position="1"/>
    </location>
</feature>
<evidence type="ECO:0000313" key="2">
    <source>
        <dbReference type="Proteomes" id="UP000230973"/>
    </source>
</evidence>
<dbReference type="AlphaFoldDB" id="A0A2M7QBI0"/>
<evidence type="ECO:0000313" key="1">
    <source>
        <dbReference type="EMBL" id="PIY63068.1"/>
    </source>
</evidence>
<protein>
    <submittedName>
        <fullName evidence="1">IS1595 family transposase</fullName>
    </submittedName>
</protein>
<name>A0A2M7QBI0_9BACT</name>
<gene>
    <name evidence="1" type="ORF">COY93_01450</name>
</gene>
<dbReference type="Proteomes" id="UP000230973">
    <property type="component" value="Unassembled WGS sequence"/>
</dbReference>
<reference evidence="2" key="1">
    <citation type="submission" date="2017-09" db="EMBL/GenBank/DDBJ databases">
        <title>Depth-based differentiation of microbial function through sediment-hosted aquifers and enrichment of novel symbionts in the deep terrestrial subsurface.</title>
        <authorList>
            <person name="Probst A.J."/>
            <person name="Ladd B."/>
            <person name="Jarett J.K."/>
            <person name="Geller-Mcgrath D.E."/>
            <person name="Sieber C.M.K."/>
            <person name="Emerson J.B."/>
            <person name="Anantharaman K."/>
            <person name="Thomas B.C."/>
            <person name="Malmstrom R."/>
            <person name="Stieglmeier M."/>
            <person name="Klingl A."/>
            <person name="Woyke T."/>
            <person name="Ryan C.M."/>
            <person name="Banfield J.F."/>
        </authorList>
    </citation>
    <scope>NUCLEOTIDE SEQUENCE [LARGE SCALE GENOMIC DNA]</scope>
</reference>
<sequence>ECEFRFNYRHEDTYKKLLNILRKDPLN</sequence>
<organism evidence="1 2">
    <name type="scientific">Candidatus Uhrbacteria bacterium CG_4_10_14_0_8_um_filter_58_22</name>
    <dbReference type="NCBI Taxonomy" id="1975029"/>
    <lineage>
        <taxon>Bacteria</taxon>
        <taxon>Candidatus Uhriibacteriota</taxon>
    </lineage>
</organism>
<comment type="caution">
    <text evidence="1">The sequence shown here is derived from an EMBL/GenBank/DDBJ whole genome shotgun (WGS) entry which is preliminary data.</text>
</comment>
<proteinExistence type="predicted"/>
<dbReference type="EMBL" id="PFLC01000019">
    <property type="protein sequence ID" value="PIY63068.1"/>
    <property type="molecule type" value="Genomic_DNA"/>
</dbReference>